<evidence type="ECO:0000313" key="3">
    <source>
        <dbReference type="Proteomes" id="UP000642070"/>
    </source>
</evidence>
<protein>
    <submittedName>
        <fullName evidence="2">Nucleotide-diphosphate-sugar epimerase</fullName>
    </submittedName>
</protein>
<organism evidence="2 3">
    <name type="scientific">Dactylosporangium sucinum</name>
    <dbReference type="NCBI Taxonomy" id="1424081"/>
    <lineage>
        <taxon>Bacteria</taxon>
        <taxon>Bacillati</taxon>
        <taxon>Actinomycetota</taxon>
        <taxon>Actinomycetes</taxon>
        <taxon>Micromonosporales</taxon>
        <taxon>Micromonosporaceae</taxon>
        <taxon>Dactylosporangium</taxon>
    </lineage>
</organism>
<dbReference type="Pfam" id="PF13460">
    <property type="entry name" value="NAD_binding_10"/>
    <property type="match status" value="1"/>
</dbReference>
<dbReference type="PANTHER" id="PTHR12126:SF11">
    <property type="entry name" value="NADH DEHYDROGENASE [UBIQUINONE] 1 ALPHA SUBCOMPLEX SUBUNIT 9, MITOCHONDRIAL"/>
    <property type="match status" value="1"/>
</dbReference>
<evidence type="ECO:0000259" key="1">
    <source>
        <dbReference type="Pfam" id="PF13460"/>
    </source>
</evidence>
<name>A0A917X7S5_9ACTN</name>
<evidence type="ECO:0000313" key="2">
    <source>
        <dbReference type="EMBL" id="GGM87904.1"/>
    </source>
</evidence>
<keyword evidence="3" id="KW-1185">Reference proteome</keyword>
<dbReference type="Proteomes" id="UP000642070">
    <property type="component" value="Unassembled WGS sequence"/>
</dbReference>
<dbReference type="AlphaFoldDB" id="A0A917X7S5"/>
<dbReference type="InterPro" id="IPR051207">
    <property type="entry name" value="ComplexI_NDUFA9_subunit"/>
</dbReference>
<dbReference type="SUPFAM" id="SSF51735">
    <property type="entry name" value="NAD(P)-binding Rossmann-fold domains"/>
    <property type="match status" value="1"/>
</dbReference>
<dbReference type="InterPro" id="IPR016040">
    <property type="entry name" value="NAD(P)-bd_dom"/>
</dbReference>
<comment type="caution">
    <text evidence="2">The sequence shown here is derived from an EMBL/GenBank/DDBJ whole genome shotgun (WGS) entry which is preliminary data.</text>
</comment>
<feature type="domain" description="NAD(P)-binding" evidence="1">
    <location>
        <begin position="5"/>
        <end position="112"/>
    </location>
</feature>
<dbReference type="EMBL" id="BMPI01000114">
    <property type="protein sequence ID" value="GGM87904.1"/>
    <property type="molecule type" value="Genomic_DNA"/>
</dbReference>
<dbReference type="PANTHER" id="PTHR12126">
    <property type="entry name" value="NADH-UBIQUINONE OXIDOREDUCTASE 39 KDA SUBUNIT-RELATED"/>
    <property type="match status" value="1"/>
</dbReference>
<reference evidence="2" key="2">
    <citation type="submission" date="2020-09" db="EMBL/GenBank/DDBJ databases">
        <authorList>
            <person name="Sun Q."/>
            <person name="Ohkuma M."/>
        </authorList>
    </citation>
    <scope>NUCLEOTIDE SEQUENCE</scope>
    <source>
        <strain evidence="2">JCM 19831</strain>
    </source>
</reference>
<gene>
    <name evidence="2" type="ORF">GCM10007977_107280</name>
</gene>
<dbReference type="GO" id="GO:0044877">
    <property type="term" value="F:protein-containing complex binding"/>
    <property type="evidence" value="ECO:0007669"/>
    <property type="project" value="TreeGrafter"/>
</dbReference>
<dbReference type="InterPro" id="IPR036291">
    <property type="entry name" value="NAD(P)-bd_dom_sf"/>
</dbReference>
<accession>A0A917X7S5</accession>
<sequence>MLVTGATGTLGRDLVATLRERGHEVRGLSRSAPGHVHGDLLTGAGIAEAVDGVDVIIHAATDGRRDEAATDNLLKVVRDDQHLIYVSIVGVDRVPLPYYRSKYRIEQRVRERGGSILRATQFHNLVRGMARALTAAPIGLYPAFDIQPVDTRDVARRLAEIAEGGRVELEDFGGPAVRSARELFQLYLTSAGRRRPLLPVRLPGKIFGGYRSGGHLAPDRALGTITFEDFLAAR</sequence>
<reference evidence="2" key="1">
    <citation type="journal article" date="2014" name="Int. J. Syst. Evol. Microbiol.">
        <title>Complete genome sequence of Corynebacterium casei LMG S-19264T (=DSM 44701T), isolated from a smear-ripened cheese.</title>
        <authorList>
            <consortium name="US DOE Joint Genome Institute (JGI-PGF)"/>
            <person name="Walter F."/>
            <person name="Albersmeier A."/>
            <person name="Kalinowski J."/>
            <person name="Ruckert C."/>
        </authorList>
    </citation>
    <scope>NUCLEOTIDE SEQUENCE</scope>
    <source>
        <strain evidence="2">JCM 19831</strain>
    </source>
</reference>
<dbReference type="Gene3D" id="3.40.50.720">
    <property type="entry name" value="NAD(P)-binding Rossmann-like Domain"/>
    <property type="match status" value="1"/>
</dbReference>
<proteinExistence type="predicted"/>